<dbReference type="Pfam" id="PF05988">
    <property type="entry name" value="DUF899"/>
    <property type="match status" value="1"/>
</dbReference>
<keyword evidence="2" id="KW-1185">Reference proteome</keyword>
<protein>
    <submittedName>
        <fullName evidence="1">Predicted dithiol-disulfide oxidoreductase, DUF899 family</fullName>
    </submittedName>
</protein>
<evidence type="ECO:0000313" key="1">
    <source>
        <dbReference type="EMBL" id="SFK06147.1"/>
    </source>
</evidence>
<dbReference type="InterPro" id="IPR010296">
    <property type="entry name" value="DUF899_thioredox"/>
</dbReference>
<proteinExistence type="predicted"/>
<dbReference type="EMBL" id="FOQY01000016">
    <property type="protein sequence ID" value="SFK06147.1"/>
    <property type="molecule type" value="Genomic_DNA"/>
</dbReference>
<gene>
    <name evidence="1" type="ORF">SAMN05216275_116109</name>
</gene>
<name>A0A1I3WH60_9ACTN</name>
<dbReference type="AlphaFoldDB" id="A0A1I3WH60"/>
<sequence length="234" mass="26898">MDLPQVVSRDEWLTARKELLAKEKECTRMRDVVTEERRGLPMVKVDKDYVFDGPGGKVDLLELFDGRRQLIVYHFMWLWDTDEGCASCSLLVDNIGHLPHLHARDTSLVLASRAPLAGIERFKARMGWTVPWYSSYGSDFNYDFNATMDESVAPVEYNYKDKATLMREGLAFFVKGDGHGMSVFLRDGDSVFHTYSTYGRGADLLVGTYNYLDLTPLGRQKYINEFLHHDKYDV</sequence>
<evidence type="ECO:0000313" key="2">
    <source>
        <dbReference type="Proteomes" id="UP000199111"/>
    </source>
</evidence>
<dbReference type="GeneID" id="96300373"/>
<reference evidence="2" key="1">
    <citation type="submission" date="2016-10" db="EMBL/GenBank/DDBJ databases">
        <authorList>
            <person name="Varghese N."/>
            <person name="Submissions S."/>
        </authorList>
    </citation>
    <scope>NUCLEOTIDE SEQUENCE [LARGE SCALE GENOMIC DNA]</scope>
    <source>
        <strain evidence="2">CGMCC 4.2126</strain>
    </source>
</reference>
<dbReference type="Proteomes" id="UP000199111">
    <property type="component" value="Unassembled WGS sequence"/>
</dbReference>
<accession>A0A1I3WH60</accession>
<organism evidence="1 2">
    <name type="scientific">Streptosporangium canum</name>
    <dbReference type="NCBI Taxonomy" id="324952"/>
    <lineage>
        <taxon>Bacteria</taxon>
        <taxon>Bacillati</taxon>
        <taxon>Actinomycetota</taxon>
        <taxon>Actinomycetes</taxon>
        <taxon>Streptosporangiales</taxon>
        <taxon>Streptosporangiaceae</taxon>
        <taxon>Streptosporangium</taxon>
    </lineage>
</organism>
<dbReference type="RefSeq" id="WP_093889077.1">
    <property type="nucleotide sequence ID" value="NZ_FOQY01000016.1"/>
</dbReference>